<dbReference type="SUPFAM" id="SSF56281">
    <property type="entry name" value="Metallo-hydrolase/oxidoreductase"/>
    <property type="match status" value="1"/>
</dbReference>
<dbReference type="InterPro" id="IPR001279">
    <property type="entry name" value="Metallo-B-lactamas"/>
</dbReference>
<feature type="domain" description="Metallo-beta-lactamase" evidence="1">
    <location>
        <begin position="10"/>
        <end position="158"/>
    </location>
</feature>
<dbReference type="EMBL" id="LHXV01000142">
    <property type="protein sequence ID" value="KXA98597.1"/>
    <property type="molecule type" value="Genomic_DNA"/>
</dbReference>
<comment type="caution">
    <text evidence="2">The sequence shown here is derived from an EMBL/GenBank/DDBJ whole genome shotgun (WGS) entry which is preliminary data.</text>
</comment>
<accession>A0A133UWN1</accession>
<name>A0A133UWN1_9EURY</name>
<reference evidence="2 3" key="1">
    <citation type="journal article" date="2016" name="Sci. Rep.">
        <title>Metabolic traits of an uncultured archaeal lineage -MSBL1- from brine pools of the Red Sea.</title>
        <authorList>
            <person name="Mwirichia R."/>
            <person name="Alam I."/>
            <person name="Rashid M."/>
            <person name="Vinu M."/>
            <person name="Ba-Alawi W."/>
            <person name="Anthony Kamau A."/>
            <person name="Kamanda Ngugi D."/>
            <person name="Goker M."/>
            <person name="Klenk H.P."/>
            <person name="Bajic V."/>
            <person name="Stingl U."/>
        </authorList>
    </citation>
    <scope>NUCLEOTIDE SEQUENCE [LARGE SCALE GENOMIC DNA]</scope>
    <source>
        <strain evidence="2">SCGC-AAA259O05</strain>
    </source>
</reference>
<dbReference type="Gene3D" id="3.60.15.10">
    <property type="entry name" value="Ribonuclease Z/Hydroxyacylglutathione hydrolase-like"/>
    <property type="match status" value="1"/>
</dbReference>
<dbReference type="Pfam" id="PF13483">
    <property type="entry name" value="Lactamase_B_3"/>
    <property type="match status" value="1"/>
</dbReference>
<organism evidence="2 3">
    <name type="scientific">candidate division MSBL1 archaeon SCGC-AAA259O05</name>
    <dbReference type="NCBI Taxonomy" id="1698271"/>
    <lineage>
        <taxon>Archaea</taxon>
        <taxon>Methanobacteriati</taxon>
        <taxon>Methanobacteriota</taxon>
        <taxon>candidate division MSBL1</taxon>
    </lineage>
</organism>
<evidence type="ECO:0000313" key="3">
    <source>
        <dbReference type="Proteomes" id="UP000070344"/>
    </source>
</evidence>
<dbReference type="InterPro" id="IPR050114">
    <property type="entry name" value="UPF0173_UPF0282_UlaG_hydrolase"/>
</dbReference>
<dbReference type="PANTHER" id="PTHR43546">
    <property type="entry name" value="UPF0173 METAL-DEPENDENT HYDROLASE MJ1163-RELATED"/>
    <property type="match status" value="1"/>
</dbReference>
<sequence length="195" mass="21856">MITIKVRWHGNASIEIFGGVHILVDPNPVATPEKKADVVLLTHEHDDHFDRNAYEKFGSDAGLYAPETTLEKHNLEGASVKPSDEIAGEIKVLESDCWNSDESVSYFYKGVLHSGDSASFPDPNKKVELVFTACFPDYYDDYIREFKRLEPELVVPFHYDPREGNDDAAGLKQRLDDEGIPSRVLEAGESVEISD</sequence>
<protein>
    <recommendedName>
        <fullName evidence="1">Metallo-beta-lactamase domain-containing protein</fullName>
    </recommendedName>
</protein>
<dbReference type="AlphaFoldDB" id="A0A133UWN1"/>
<dbReference type="InterPro" id="IPR036866">
    <property type="entry name" value="RibonucZ/Hydroxyglut_hydro"/>
</dbReference>
<evidence type="ECO:0000313" key="2">
    <source>
        <dbReference type="EMBL" id="KXA98597.1"/>
    </source>
</evidence>
<dbReference type="SMART" id="SM00849">
    <property type="entry name" value="Lactamase_B"/>
    <property type="match status" value="1"/>
</dbReference>
<proteinExistence type="predicted"/>
<evidence type="ECO:0000259" key="1">
    <source>
        <dbReference type="SMART" id="SM00849"/>
    </source>
</evidence>
<keyword evidence="3" id="KW-1185">Reference proteome</keyword>
<gene>
    <name evidence="2" type="ORF">AKJ41_06455</name>
</gene>
<dbReference type="Proteomes" id="UP000070344">
    <property type="component" value="Unassembled WGS sequence"/>
</dbReference>
<dbReference type="PANTHER" id="PTHR43546:SF8">
    <property type="entry name" value="METALLO-BETA-LACTAMASE DOMAIN-CONTAINING PROTEIN"/>
    <property type="match status" value="1"/>
</dbReference>